<evidence type="ECO:0000256" key="1">
    <source>
        <dbReference type="SAM" id="MobiDB-lite"/>
    </source>
</evidence>
<comment type="caution">
    <text evidence="4">The sequence shown here is derived from an EMBL/GenBank/DDBJ whole genome shotgun (WGS) entry which is preliminary data.</text>
</comment>
<proteinExistence type="predicted"/>
<dbReference type="InterPro" id="IPR025668">
    <property type="entry name" value="Tnp_DDE_dom"/>
</dbReference>
<dbReference type="PANTHER" id="PTHR33803:SF3">
    <property type="entry name" value="BLL1974 PROTEIN"/>
    <property type="match status" value="1"/>
</dbReference>
<dbReference type="AlphaFoldDB" id="A0A6M0RKX7"/>
<name>A0A6M0RKX7_9CYAN</name>
<sequence length="520" mass="59622">MYRQSSPGQLSFHDFYLPFGGKLSPENRWVKLAEMIPWEEFESTYSSQFSEDMGAPAKGFRMALGALIIKEKLGISDRETIDQIRENPYLQYFLGLHEYSDKAPFDASMLVHFRKRIGLDLVLAVNESVVQVGMEPAPPTTTPSPKESGSETNDDSDPPEPPSSGNQGQLIVDASCAPADIHYPTDLDLLNQAREHSERLIDELYQQVAGCLEKKPRTYRQTARRDYLRIVKRRKKPRKLIRKGLRQQLNYVRRNLGHIDPLIEAGATLAALNPREYKMLLVIHEVYRQQQHMYHYKQRRIDDRIVSISQPHVRPIVRGKAGTPVEFGAKFAISCVAGYVFLDHLSWDNFNESEDLIAQIDRFRTRTGHYPASVHADQIYRTRDNLRWCKRHGIRLSGPPLGRPSLDETQQALLQQQVREDESVRVAVEGKFGQAKRRFGLGRVMVKLAQTAETMIAITCLVMNLEKRLRRFIVLLLIVLIRLLRGYQADVRPFTATLSDDWLKTLDHRQGNTDHVWAAG</sequence>
<dbReference type="EMBL" id="QXHD01000004">
    <property type="protein sequence ID" value="NEZ56462.1"/>
    <property type="molecule type" value="Genomic_DNA"/>
</dbReference>
<feature type="domain" description="Transposase DDE" evidence="3">
    <location>
        <begin position="374"/>
        <end position="466"/>
    </location>
</feature>
<dbReference type="Proteomes" id="UP000481033">
    <property type="component" value="Unassembled WGS sequence"/>
</dbReference>
<evidence type="ECO:0000259" key="2">
    <source>
        <dbReference type="Pfam" id="PF05598"/>
    </source>
</evidence>
<protein>
    <submittedName>
        <fullName evidence="4">IS5 family transposase</fullName>
    </submittedName>
</protein>
<dbReference type="PANTHER" id="PTHR33803">
    <property type="entry name" value="IS1478 TRANSPOSASE"/>
    <property type="match status" value="1"/>
</dbReference>
<dbReference type="Pfam" id="PF13586">
    <property type="entry name" value="DDE_Tnp_1_2"/>
    <property type="match status" value="1"/>
</dbReference>
<keyword evidence="5" id="KW-1185">Reference proteome</keyword>
<reference evidence="4 5" key="1">
    <citation type="journal article" date="2020" name="Microb. Ecol.">
        <title>Ecogenomics of the Marine Benthic Filamentous Cyanobacterium Adonisia.</title>
        <authorList>
            <person name="Walter J.M."/>
            <person name="Coutinho F.H."/>
            <person name="Leomil L."/>
            <person name="Hargreaves P.I."/>
            <person name="Campeao M.E."/>
            <person name="Vieira V.V."/>
            <person name="Silva B.S."/>
            <person name="Fistarol G.O."/>
            <person name="Salomon P.S."/>
            <person name="Sawabe T."/>
            <person name="Mino S."/>
            <person name="Hosokawa M."/>
            <person name="Miyashita H."/>
            <person name="Maruyama F."/>
            <person name="van Verk M.C."/>
            <person name="Dutilh B.E."/>
            <person name="Thompson C.C."/>
            <person name="Thompson F.L."/>
        </authorList>
    </citation>
    <scope>NUCLEOTIDE SEQUENCE [LARGE SCALE GENOMIC DNA]</scope>
    <source>
        <strain evidence="4 5">CCMR0081</strain>
    </source>
</reference>
<feature type="domain" description="Transposase InsH N-terminal" evidence="2">
    <location>
        <begin position="22"/>
        <end position="116"/>
    </location>
</feature>
<dbReference type="InterPro" id="IPR008490">
    <property type="entry name" value="Transposase_InsH_N"/>
</dbReference>
<dbReference type="InterPro" id="IPR047710">
    <property type="entry name" value="Transpos_IS5-like"/>
</dbReference>
<organism evidence="4 5">
    <name type="scientific">Adonisia turfae CCMR0081</name>
    <dbReference type="NCBI Taxonomy" id="2292702"/>
    <lineage>
        <taxon>Bacteria</taxon>
        <taxon>Bacillati</taxon>
        <taxon>Cyanobacteriota</taxon>
        <taxon>Adonisia</taxon>
        <taxon>Adonisia turfae</taxon>
    </lineage>
</organism>
<gene>
    <name evidence="4" type="ORF">DXZ20_12410</name>
</gene>
<dbReference type="RefSeq" id="WP_163698472.1">
    <property type="nucleotide sequence ID" value="NZ_QXHD01000004.1"/>
</dbReference>
<evidence type="ECO:0000259" key="3">
    <source>
        <dbReference type="Pfam" id="PF13586"/>
    </source>
</evidence>
<evidence type="ECO:0000313" key="4">
    <source>
        <dbReference type="EMBL" id="NEZ56462.1"/>
    </source>
</evidence>
<evidence type="ECO:0000313" key="5">
    <source>
        <dbReference type="Proteomes" id="UP000481033"/>
    </source>
</evidence>
<dbReference type="Pfam" id="PF05598">
    <property type="entry name" value="DUF772"/>
    <property type="match status" value="1"/>
</dbReference>
<feature type="region of interest" description="Disordered" evidence="1">
    <location>
        <begin position="133"/>
        <end position="170"/>
    </location>
</feature>
<accession>A0A6M0RKX7</accession>
<dbReference type="NCBIfam" id="NF033578">
    <property type="entry name" value="transpos_IS5_1"/>
    <property type="match status" value="1"/>
</dbReference>